<dbReference type="EMBL" id="OU895878">
    <property type="protein sequence ID" value="CAG9803151.1"/>
    <property type="molecule type" value="Genomic_DNA"/>
</dbReference>
<keyword evidence="8 11" id="KW-0472">Membrane</keyword>
<dbReference type="SUPFAM" id="SSF103473">
    <property type="entry name" value="MFS general substrate transporter"/>
    <property type="match status" value="2"/>
</dbReference>
<dbReference type="Pfam" id="PF00854">
    <property type="entry name" value="PTR2"/>
    <property type="match status" value="2"/>
</dbReference>
<evidence type="ECO:0000256" key="7">
    <source>
        <dbReference type="ARBA" id="ARBA00022989"/>
    </source>
</evidence>
<organism evidence="12 13">
    <name type="scientific">Chironomus riparius</name>
    <dbReference type="NCBI Taxonomy" id="315576"/>
    <lineage>
        <taxon>Eukaryota</taxon>
        <taxon>Metazoa</taxon>
        <taxon>Ecdysozoa</taxon>
        <taxon>Arthropoda</taxon>
        <taxon>Hexapoda</taxon>
        <taxon>Insecta</taxon>
        <taxon>Pterygota</taxon>
        <taxon>Neoptera</taxon>
        <taxon>Endopterygota</taxon>
        <taxon>Diptera</taxon>
        <taxon>Nematocera</taxon>
        <taxon>Chironomoidea</taxon>
        <taxon>Chironomidae</taxon>
        <taxon>Chironominae</taxon>
        <taxon>Chironomus</taxon>
    </lineage>
</organism>
<evidence type="ECO:0000256" key="3">
    <source>
        <dbReference type="ARBA" id="ARBA00022448"/>
    </source>
</evidence>
<evidence type="ECO:0000256" key="10">
    <source>
        <dbReference type="RuleBase" id="RU003755"/>
    </source>
</evidence>
<feature type="transmembrane region" description="Helical" evidence="11">
    <location>
        <begin position="130"/>
        <end position="152"/>
    </location>
</feature>
<dbReference type="GO" id="GO:0006857">
    <property type="term" value="P:oligopeptide transport"/>
    <property type="evidence" value="ECO:0007669"/>
    <property type="project" value="InterPro"/>
</dbReference>
<feature type="transmembrane region" description="Helical" evidence="11">
    <location>
        <begin position="164"/>
        <end position="185"/>
    </location>
</feature>
<dbReference type="OrthoDB" id="8904098at2759"/>
<feature type="transmembrane region" description="Helical" evidence="11">
    <location>
        <begin position="100"/>
        <end position="118"/>
    </location>
</feature>
<feature type="transmembrane region" description="Helical" evidence="11">
    <location>
        <begin position="653"/>
        <end position="672"/>
    </location>
</feature>
<sequence length="707" mass="78952">MADDTNGKDVVAEGNGEIEGVEKKLKYPYSVFFIISNEFCERFNYYGMRTILALYLTRKLLFSDDVATILYHSFTTLVYFICIIGAIIADSWWGKFNTILWLSLVYVSGSTVLTLGAVENWKMPAKTFTFIGLALIAIGSGGIKPCVAAFGGEQFRMPQQAKQLALFFSLFYFSINAGSLLSTFVTPILREMECLGMDSCFPFGFGLPAILMAVSIVIFVAGKFMYRILPIQGNMLVKVFKCIGEAISTKKKEKDTNPREHWLEYAEPRFGKKLVMETKILLNVLVLYIPLPIFWALFDQQGSRWTFQATRMDGDLGWFTIKPDQMQVINPFLILTFIPLYELLFYPLLSLIGIRRPLQKITLGGIFAGVAFILSMVVEIAIEPTYPVLPKAGWSQLRMYNARNCDYNLYVNLDIENKNFNLSSNTFASDLWVPINGDSQNFDFLLTALSPGCDSYNGQGKLESGKANSFLLSGSGPTPSITTFEDDPDKSRQGKPIVRILANVGETTKISLRTKNGIEYEDTRANMNQTDITSTTYDILIGGTVVSTGHPMKTGGVYVVLAHEKSANTYEASVATVTGANSVNMLWLTPQYVVMTLGEVMYSVTGLQFSYTQAPESMKSVIQGCWLLTVAVGNLIVTIIVGAQFFSSQVYEFLLFACLMFVDMIVFSWLGIRYKPIPLDEIKKAEEEEKALKDGKGSDPLEFRENN</sequence>
<keyword evidence="3 10" id="KW-0813">Transport</keyword>
<keyword evidence="13" id="KW-1185">Reference proteome</keyword>
<protein>
    <recommendedName>
        <fullName evidence="9">Oligopeptide transporter 1</fullName>
    </recommendedName>
</protein>
<evidence type="ECO:0000256" key="6">
    <source>
        <dbReference type="ARBA" id="ARBA00022927"/>
    </source>
</evidence>
<dbReference type="PROSITE" id="PS01022">
    <property type="entry name" value="PTR2_1"/>
    <property type="match status" value="1"/>
</dbReference>
<dbReference type="GO" id="GO:0016020">
    <property type="term" value="C:membrane"/>
    <property type="evidence" value="ECO:0007669"/>
    <property type="project" value="UniProtKB-SubCell"/>
</dbReference>
<dbReference type="InterPro" id="IPR018456">
    <property type="entry name" value="PTR2_symporter_CS"/>
</dbReference>
<dbReference type="InterPro" id="IPR036259">
    <property type="entry name" value="MFS_trans_sf"/>
</dbReference>
<dbReference type="InterPro" id="IPR000109">
    <property type="entry name" value="POT_fam"/>
</dbReference>
<dbReference type="GO" id="GO:0022857">
    <property type="term" value="F:transmembrane transporter activity"/>
    <property type="evidence" value="ECO:0007669"/>
    <property type="project" value="InterPro"/>
</dbReference>
<proteinExistence type="inferred from homology"/>
<accession>A0A9N9RVA1</accession>
<evidence type="ECO:0000313" key="12">
    <source>
        <dbReference type="EMBL" id="CAG9803151.1"/>
    </source>
</evidence>
<evidence type="ECO:0000256" key="5">
    <source>
        <dbReference type="ARBA" id="ARBA00022856"/>
    </source>
</evidence>
<evidence type="ECO:0000256" key="2">
    <source>
        <dbReference type="ARBA" id="ARBA00005982"/>
    </source>
</evidence>
<name>A0A9N9RVA1_9DIPT</name>
<evidence type="ECO:0000313" key="13">
    <source>
        <dbReference type="Proteomes" id="UP001153620"/>
    </source>
</evidence>
<keyword evidence="4 10" id="KW-0812">Transmembrane</keyword>
<dbReference type="AlphaFoldDB" id="A0A9N9RVA1"/>
<gene>
    <name evidence="12" type="ORF">CHIRRI_LOCUS6052</name>
</gene>
<feature type="transmembrane region" description="Helical" evidence="11">
    <location>
        <begin position="205"/>
        <end position="226"/>
    </location>
</feature>
<dbReference type="CDD" id="cd17347">
    <property type="entry name" value="MFS_SLC15A1_2_like"/>
    <property type="match status" value="1"/>
</dbReference>
<evidence type="ECO:0000256" key="4">
    <source>
        <dbReference type="ARBA" id="ARBA00022692"/>
    </source>
</evidence>
<feature type="transmembrane region" description="Helical" evidence="11">
    <location>
        <begin position="624"/>
        <end position="647"/>
    </location>
</feature>
<comment type="similarity">
    <text evidence="2 10">Belongs to the major facilitator superfamily. Proton-dependent oligopeptide transporter (POT/PTR) (TC 2.A.17) family.</text>
</comment>
<feature type="transmembrane region" description="Helical" evidence="11">
    <location>
        <begin position="69"/>
        <end position="88"/>
    </location>
</feature>
<dbReference type="Gene3D" id="1.20.1250.20">
    <property type="entry name" value="MFS general substrate transporter like domains"/>
    <property type="match status" value="2"/>
</dbReference>
<comment type="subcellular location">
    <subcellularLocation>
        <location evidence="1 10">Membrane</location>
        <topology evidence="1 10">Multi-pass membrane protein</topology>
    </subcellularLocation>
</comment>
<feature type="transmembrane region" description="Helical" evidence="11">
    <location>
        <begin position="280"/>
        <end position="298"/>
    </location>
</feature>
<dbReference type="GO" id="GO:0015031">
    <property type="term" value="P:protein transport"/>
    <property type="evidence" value="ECO:0007669"/>
    <property type="project" value="UniProtKB-KW"/>
</dbReference>
<dbReference type="FunFam" id="1.20.1250.20:FF:000049">
    <property type="entry name" value="Solute carrier family 15 member 2"/>
    <property type="match status" value="1"/>
</dbReference>
<evidence type="ECO:0000256" key="11">
    <source>
        <dbReference type="SAM" id="Phobius"/>
    </source>
</evidence>
<keyword evidence="7 11" id="KW-1133">Transmembrane helix</keyword>
<evidence type="ECO:0000256" key="1">
    <source>
        <dbReference type="ARBA" id="ARBA00004141"/>
    </source>
</evidence>
<feature type="transmembrane region" description="Helical" evidence="11">
    <location>
        <begin position="361"/>
        <end position="382"/>
    </location>
</feature>
<feature type="transmembrane region" description="Helical" evidence="11">
    <location>
        <begin position="328"/>
        <end position="349"/>
    </location>
</feature>
<dbReference type="PANTHER" id="PTHR11654">
    <property type="entry name" value="OLIGOPEPTIDE TRANSPORTER-RELATED"/>
    <property type="match status" value="1"/>
</dbReference>
<keyword evidence="6" id="KW-0653">Protein transport</keyword>
<keyword evidence="5" id="KW-0571">Peptide transport</keyword>
<evidence type="ECO:0000256" key="9">
    <source>
        <dbReference type="ARBA" id="ARBA00078114"/>
    </source>
</evidence>
<dbReference type="Proteomes" id="UP001153620">
    <property type="component" value="Chromosome 2"/>
</dbReference>
<reference evidence="12" key="1">
    <citation type="submission" date="2022-01" db="EMBL/GenBank/DDBJ databases">
        <authorList>
            <person name="King R."/>
        </authorList>
    </citation>
    <scope>NUCLEOTIDE SEQUENCE</scope>
</reference>
<dbReference type="PROSITE" id="PS01023">
    <property type="entry name" value="PTR2_2"/>
    <property type="match status" value="1"/>
</dbReference>
<evidence type="ECO:0000256" key="8">
    <source>
        <dbReference type="ARBA" id="ARBA00023136"/>
    </source>
</evidence>
<feature type="transmembrane region" description="Helical" evidence="11">
    <location>
        <begin position="592"/>
        <end position="612"/>
    </location>
</feature>
<reference evidence="12" key="2">
    <citation type="submission" date="2022-10" db="EMBL/GenBank/DDBJ databases">
        <authorList>
            <consortium name="ENA_rothamsted_submissions"/>
            <consortium name="culmorum"/>
            <person name="King R."/>
        </authorList>
    </citation>
    <scope>NUCLEOTIDE SEQUENCE</scope>
</reference>
<dbReference type="FunFam" id="1.20.1250.20:FF:000379">
    <property type="entry name" value="Uncharacterized protein, isoform A"/>
    <property type="match status" value="1"/>
</dbReference>